<feature type="compositionally biased region" description="Low complexity" evidence="8">
    <location>
        <begin position="552"/>
        <end position="561"/>
    </location>
</feature>
<dbReference type="Gene3D" id="3.40.630.10">
    <property type="entry name" value="Zn peptidases"/>
    <property type="match status" value="1"/>
</dbReference>
<dbReference type="PROSITE" id="PS51829">
    <property type="entry name" value="P_HOMO_B"/>
    <property type="match status" value="1"/>
</dbReference>
<dbReference type="SUPFAM" id="SSF53187">
    <property type="entry name" value="Zn-dependent exopeptidases"/>
    <property type="match status" value="1"/>
</dbReference>
<feature type="compositionally biased region" description="Low complexity" evidence="8">
    <location>
        <begin position="929"/>
        <end position="955"/>
    </location>
</feature>
<dbReference type="Pfam" id="PF07504">
    <property type="entry name" value="FTP"/>
    <property type="match status" value="1"/>
</dbReference>
<gene>
    <name evidence="11" type="ORF">F4553_005234</name>
</gene>
<evidence type="ECO:0000256" key="8">
    <source>
        <dbReference type="SAM" id="MobiDB-lite"/>
    </source>
</evidence>
<dbReference type="InterPro" id="IPR027268">
    <property type="entry name" value="Peptidase_M4/M1_CTD_sf"/>
</dbReference>
<dbReference type="InterPro" id="IPR041756">
    <property type="entry name" value="M28_SGAP-like"/>
</dbReference>
<evidence type="ECO:0000313" key="11">
    <source>
        <dbReference type="EMBL" id="MBB5871855.1"/>
    </source>
</evidence>
<keyword evidence="5" id="KW-0378">Hydrolase</keyword>
<feature type="chain" id="PRO_5032294561" evidence="9">
    <location>
        <begin position="36"/>
        <end position="1075"/>
    </location>
</feature>
<dbReference type="InterPro" id="IPR002884">
    <property type="entry name" value="P_dom"/>
</dbReference>
<comment type="similarity">
    <text evidence="1">Belongs to the peptidase M28 family. M28A subfamily.</text>
</comment>
<dbReference type="FunFam" id="3.40.630.10:FF:000066">
    <property type="entry name" value="M28 family peptidase"/>
    <property type="match status" value="1"/>
</dbReference>
<dbReference type="EMBL" id="JACHMN010000002">
    <property type="protein sequence ID" value="MBB5871855.1"/>
    <property type="molecule type" value="Genomic_DNA"/>
</dbReference>
<keyword evidence="7 11" id="KW-0482">Metalloprotease</keyword>
<dbReference type="Gene3D" id="3.10.170.10">
    <property type="match status" value="1"/>
</dbReference>
<evidence type="ECO:0000256" key="9">
    <source>
        <dbReference type="SAM" id="SignalP"/>
    </source>
</evidence>
<dbReference type="InterPro" id="IPR011096">
    <property type="entry name" value="FTP_domain"/>
</dbReference>
<dbReference type="RefSeq" id="WP_184840188.1">
    <property type="nucleotide sequence ID" value="NZ_JACHMN010000002.1"/>
</dbReference>
<keyword evidence="11" id="KW-0121">Carboxypeptidase</keyword>
<dbReference type="PANTHER" id="PTHR33794">
    <property type="entry name" value="BACILLOLYSIN"/>
    <property type="match status" value="1"/>
</dbReference>
<dbReference type="Pfam" id="PF01447">
    <property type="entry name" value="Peptidase_M4"/>
    <property type="match status" value="1"/>
</dbReference>
<dbReference type="InterPro" id="IPR001570">
    <property type="entry name" value="Peptidase_M4_C_domain"/>
</dbReference>
<keyword evidence="12" id="KW-1185">Reference proteome</keyword>
<dbReference type="InterPro" id="IPR050728">
    <property type="entry name" value="Zinc_Metalloprotease_M4"/>
</dbReference>
<dbReference type="InterPro" id="IPR007484">
    <property type="entry name" value="Peptidase_M28"/>
</dbReference>
<dbReference type="Proteomes" id="UP000587527">
    <property type="component" value="Unassembled WGS sequence"/>
</dbReference>
<dbReference type="Gene3D" id="1.10.390.10">
    <property type="entry name" value="Neutral Protease Domain 2"/>
    <property type="match status" value="1"/>
</dbReference>
<comment type="caution">
    <text evidence="11">The sequence shown here is derived from an EMBL/GenBank/DDBJ whole genome shotgun (WGS) entry which is preliminary data.</text>
</comment>
<accession>A0A841BW00</accession>
<dbReference type="CDD" id="cd03876">
    <property type="entry name" value="M28_SGAP_like"/>
    <property type="match status" value="1"/>
</dbReference>
<keyword evidence="3" id="KW-0479">Metal-binding</keyword>
<dbReference type="GO" id="GO:0046872">
    <property type="term" value="F:metal ion binding"/>
    <property type="evidence" value="ECO:0007669"/>
    <property type="project" value="UniProtKB-KW"/>
</dbReference>
<dbReference type="Gene3D" id="2.60.120.260">
    <property type="entry name" value="Galactose-binding domain-like"/>
    <property type="match status" value="1"/>
</dbReference>
<dbReference type="GO" id="GO:0006508">
    <property type="term" value="P:proteolysis"/>
    <property type="evidence" value="ECO:0007669"/>
    <property type="project" value="UniProtKB-KW"/>
</dbReference>
<dbReference type="GO" id="GO:0004252">
    <property type="term" value="F:serine-type endopeptidase activity"/>
    <property type="evidence" value="ECO:0007669"/>
    <property type="project" value="InterPro"/>
</dbReference>
<keyword evidence="4 9" id="KW-0732">Signal</keyword>
<dbReference type="GO" id="GO:0004177">
    <property type="term" value="F:aminopeptidase activity"/>
    <property type="evidence" value="ECO:0007669"/>
    <property type="project" value="InterPro"/>
</dbReference>
<evidence type="ECO:0000256" key="3">
    <source>
        <dbReference type="ARBA" id="ARBA00022723"/>
    </source>
</evidence>
<dbReference type="InterPro" id="IPR013856">
    <property type="entry name" value="Peptidase_M4_domain"/>
</dbReference>
<protein>
    <submittedName>
        <fullName evidence="11">Zn-dependent metalloprotease/Zn-dependent M28 family amino/carboxypeptidase</fullName>
    </submittedName>
</protein>
<keyword evidence="2 11" id="KW-0645">Protease</keyword>
<feature type="signal peptide" evidence="9">
    <location>
        <begin position="1"/>
        <end position="35"/>
    </location>
</feature>
<feature type="region of interest" description="Disordered" evidence="8">
    <location>
        <begin position="919"/>
        <end position="969"/>
    </location>
</feature>
<reference evidence="11 12" key="1">
    <citation type="submission" date="2020-08" db="EMBL/GenBank/DDBJ databases">
        <title>Sequencing the genomes of 1000 actinobacteria strains.</title>
        <authorList>
            <person name="Klenk H.-P."/>
        </authorList>
    </citation>
    <scope>NUCLEOTIDE SEQUENCE [LARGE SCALE GENOMIC DNA]</scope>
    <source>
        <strain evidence="11 12">DSM 45362</strain>
    </source>
</reference>
<evidence type="ECO:0000256" key="4">
    <source>
        <dbReference type="ARBA" id="ARBA00022729"/>
    </source>
</evidence>
<dbReference type="SUPFAM" id="SSF55486">
    <property type="entry name" value="Metalloproteases ('zincins'), catalytic domain"/>
    <property type="match status" value="1"/>
</dbReference>
<feature type="region of interest" description="Disordered" evidence="8">
    <location>
        <begin position="533"/>
        <end position="561"/>
    </location>
</feature>
<sequence length="1075" mass="110397">MKHRAGLAAVTAGLIIAGGASIALGLSGMAGSSNAAPPAENLDPYTVAVAAADRAAASGLDDLGKGAAEEFDRRAVYRGGNPGEQDVYYVSYDRTYQGMRVVGGDAVVATDTKGKVLSTVSATKGAISVGTRPAVGATAAKATARTELTKVDAVAEPQLVVLALGQPKPVLAWDVVVSGRDNGKPSRQHVYVDATSGKVAYHQEEIQAGTGTAVWSGSNLSFPTSGSSGNYQMKDPNRGNISCANYSGGTGAIFTDADDVWGSTSKTDKVAGCVDVMYTTAHQWDMLSQWLGRNGLNGNGGGWPSYVGLSDQNAYWDYVPNATLFGTNAANYWLTGIDVVAHENGHGIDENTPGGTAQESGLGEATGDIFGALTEAFINSSVDTPDYTVGEMVNFSGNGKPLRYMYNPSLDGRSPNCYSSSIPNTETHDAAGPLNHWFTLLAEGNSPGNGKPDSPSCSGGPTGLTGVGIQNAGKVFYNAMLLKTSGMTYKKYRIATLAAAKNLDSTCGLYAKTKAAWDAITLPAQSGEATCSPSGSDWSMSLSPTSGQVAPGSSVTSTVSTTTTSGSAQTVNLSASGAPSGVTVSFSPASVQSGSSSTMTIAAGASAAAGTYTITVNGDGTTDHSAQYSLTVGSTNPPSGAPDIDVTKVQAHLTQLNTIATNNGGNRRAGTAGYTASVTYIRGKLEAAGYTVTLQDCTSCTYRSNNLIADWPGGPADQVVMFGSHLDSVSAGPGINDNGSGSGALLENALTLAAANPTMTKHVRFGWWTDEEQGLNGSKFYVNSLTATQKSAIKGYYNFDMIASTNGGYFINNLNTATSAPMKAYWDSLNLAPEENVEGQGRSDDASFKNAGIATSGYATGASDRKTTAQQAKWGGTANSSYDPCYHQSCDTTNNINATALNRSADGIAYTIWATAVGTGPTPSPSPTVSPSNSPSASPSPTVSPTASPTASPTSSPTPPSGRTFTNGTDFQIVDNRIISTVTSTATGTAVSPVQLSITIQHTCSEDLGISLIAPNGQVYAVKYSGSGNYQCTPFGGTRTYSVPVAAAAAGVWQLRVTDYGPGDYGVLDTWSITL</sequence>
<evidence type="ECO:0000256" key="2">
    <source>
        <dbReference type="ARBA" id="ARBA00022670"/>
    </source>
</evidence>
<dbReference type="GO" id="GO:0004180">
    <property type="term" value="F:carboxypeptidase activity"/>
    <property type="evidence" value="ECO:0007669"/>
    <property type="project" value="UniProtKB-KW"/>
</dbReference>
<dbReference type="AlphaFoldDB" id="A0A841BW00"/>
<proteinExistence type="inferred from homology"/>
<dbReference type="SUPFAM" id="SSF49785">
    <property type="entry name" value="Galactose-binding domain-like"/>
    <property type="match status" value="1"/>
</dbReference>
<organism evidence="11 12">
    <name type="scientific">Allocatelliglobosispora scoriae</name>
    <dbReference type="NCBI Taxonomy" id="643052"/>
    <lineage>
        <taxon>Bacteria</taxon>
        <taxon>Bacillati</taxon>
        <taxon>Actinomycetota</taxon>
        <taxon>Actinomycetes</taxon>
        <taxon>Micromonosporales</taxon>
        <taxon>Micromonosporaceae</taxon>
        <taxon>Allocatelliglobosispora</taxon>
    </lineage>
</organism>
<keyword evidence="6" id="KW-0862">Zinc</keyword>
<dbReference type="Pfam" id="PF02868">
    <property type="entry name" value="Peptidase_M4_C"/>
    <property type="match status" value="1"/>
</dbReference>
<name>A0A841BW00_9ACTN</name>
<dbReference type="Pfam" id="PF04389">
    <property type="entry name" value="Peptidase_M28"/>
    <property type="match status" value="1"/>
</dbReference>
<dbReference type="GO" id="GO:0004222">
    <property type="term" value="F:metalloendopeptidase activity"/>
    <property type="evidence" value="ECO:0007669"/>
    <property type="project" value="InterPro"/>
</dbReference>
<feature type="compositionally biased region" description="Polar residues" evidence="8">
    <location>
        <begin position="533"/>
        <end position="548"/>
    </location>
</feature>
<evidence type="ECO:0000256" key="5">
    <source>
        <dbReference type="ARBA" id="ARBA00022801"/>
    </source>
</evidence>
<evidence type="ECO:0000256" key="6">
    <source>
        <dbReference type="ARBA" id="ARBA00022833"/>
    </source>
</evidence>
<dbReference type="InterPro" id="IPR008979">
    <property type="entry name" value="Galactose-bd-like_sf"/>
</dbReference>
<feature type="domain" description="P/Homo B" evidence="10">
    <location>
        <begin position="958"/>
        <end position="1075"/>
    </location>
</feature>
<evidence type="ECO:0000256" key="7">
    <source>
        <dbReference type="ARBA" id="ARBA00023049"/>
    </source>
</evidence>
<dbReference type="Pfam" id="PF01483">
    <property type="entry name" value="P_proprotein"/>
    <property type="match status" value="1"/>
</dbReference>
<evidence type="ECO:0000259" key="10">
    <source>
        <dbReference type="PROSITE" id="PS51829"/>
    </source>
</evidence>
<evidence type="ECO:0000313" key="12">
    <source>
        <dbReference type="Proteomes" id="UP000587527"/>
    </source>
</evidence>
<dbReference type="PANTHER" id="PTHR33794:SF1">
    <property type="entry name" value="BACILLOLYSIN"/>
    <property type="match status" value="1"/>
</dbReference>
<evidence type="ECO:0000256" key="1">
    <source>
        <dbReference type="ARBA" id="ARBA00005957"/>
    </source>
</evidence>